<keyword evidence="3" id="KW-1185">Reference proteome</keyword>
<evidence type="ECO:0000313" key="2">
    <source>
        <dbReference type="EMBL" id="KAG7508568.1"/>
    </source>
</evidence>
<evidence type="ECO:0000313" key="3">
    <source>
        <dbReference type="Proteomes" id="UP000693946"/>
    </source>
</evidence>
<organism evidence="2 3">
    <name type="scientific">Solea senegalensis</name>
    <name type="common">Senegalese sole</name>
    <dbReference type="NCBI Taxonomy" id="28829"/>
    <lineage>
        <taxon>Eukaryota</taxon>
        <taxon>Metazoa</taxon>
        <taxon>Chordata</taxon>
        <taxon>Craniata</taxon>
        <taxon>Vertebrata</taxon>
        <taxon>Euteleostomi</taxon>
        <taxon>Actinopterygii</taxon>
        <taxon>Neopterygii</taxon>
        <taxon>Teleostei</taxon>
        <taxon>Neoteleostei</taxon>
        <taxon>Acanthomorphata</taxon>
        <taxon>Carangaria</taxon>
        <taxon>Pleuronectiformes</taxon>
        <taxon>Pleuronectoidei</taxon>
        <taxon>Soleidae</taxon>
        <taxon>Solea</taxon>
    </lineage>
</organism>
<dbReference type="Proteomes" id="UP000693946">
    <property type="component" value="Linkage Group LG17"/>
</dbReference>
<dbReference type="EMBL" id="JAGKHQ010000009">
    <property type="protein sequence ID" value="KAG7508568.1"/>
    <property type="molecule type" value="Genomic_DNA"/>
</dbReference>
<feature type="region of interest" description="Disordered" evidence="1">
    <location>
        <begin position="63"/>
        <end position="100"/>
    </location>
</feature>
<dbReference type="AlphaFoldDB" id="A0AAV6RT59"/>
<protein>
    <submittedName>
        <fullName evidence="2">Uncharacterized protein</fullName>
    </submittedName>
</protein>
<gene>
    <name evidence="2" type="ORF">JOB18_017228</name>
</gene>
<evidence type="ECO:0000256" key="1">
    <source>
        <dbReference type="SAM" id="MobiDB-lite"/>
    </source>
</evidence>
<sequence length="100" mass="11058">MAGERRSSRLTLSPSLSVRWSVSVPIVSPPHSLKTNPGDDSPNLAFISLTSLFLSCRDVEPDEEAVNEPINDADDKQQGGCVCEADEGMNQRSMRRRRRS</sequence>
<name>A0AAV6RT59_SOLSE</name>
<comment type="caution">
    <text evidence="2">The sequence shown here is derived from an EMBL/GenBank/DDBJ whole genome shotgun (WGS) entry which is preliminary data.</text>
</comment>
<proteinExistence type="predicted"/>
<accession>A0AAV6RT59</accession>
<reference evidence="2 3" key="1">
    <citation type="journal article" date="2021" name="Sci. Rep.">
        <title>Chromosome anchoring in Senegalese sole (Solea senegalensis) reveals sex-associated markers and genome rearrangements in flatfish.</title>
        <authorList>
            <person name="Guerrero-Cozar I."/>
            <person name="Gomez-Garrido J."/>
            <person name="Berbel C."/>
            <person name="Martinez-Blanch J.F."/>
            <person name="Alioto T."/>
            <person name="Claros M.G."/>
            <person name="Gagnaire P.A."/>
            <person name="Manchado M."/>
        </authorList>
    </citation>
    <scope>NUCLEOTIDE SEQUENCE [LARGE SCALE GENOMIC DNA]</scope>
    <source>
        <strain evidence="2">Sse05_10M</strain>
    </source>
</reference>